<dbReference type="PANTHER" id="PTHR22589">
    <property type="entry name" value="CARNITINE O-ACYLTRANSFERASE"/>
    <property type="match status" value="1"/>
</dbReference>
<evidence type="ECO:0000256" key="1">
    <source>
        <dbReference type="ARBA" id="ARBA00005232"/>
    </source>
</evidence>
<dbReference type="SUPFAM" id="SSF52777">
    <property type="entry name" value="CoA-dependent acyltransferases"/>
    <property type="match status" value="2"/>
</dbReference>
<accession>A0A0B1SU16</accession>
<dbReference type="PANTHER" id="PTHR22589:SF67">
    <property type="entry name" value="PEROXISOMAL CARNITINE O-OCTANOYLTRANSFERASE"/>
    <property type="match status" value="1"/>
</dbReference>
<feature type="active site" description="Proton acceptor" evidence="4">
    <location>
        <position position="79"/>
    </location>
</feature>
<dbReference type="Gene3D" id="3.30.559.70">
    <property type="entry name" value="Choline/Carnitine o-acyltransferase, domain 2"/>
    <property type="match status" value="1"/>
</dbReference>
<dbReference type="InterPro" id="IPR000542">
    <property type="entry name" value="Carn_acyl_trans"/>
</dbReference>
<name>A0A0B1SU16_OESDE</name>
<evidence type="ECO:0000313" key="6">
    <source>
        <dbReference type="EMBL" id="KHJ86645.1"/>
    </source>
</evidence>
<gene>
    <name evidence="6" type="ORF">OESDEN_13596</name>
</gene>
<dbReference type="OrthoDB" id="240216at2759"/>
<evidence type="ECO:0000259" key="5">
    <source>
        <dbReference type="Pfam" id="PF00755"/>
    </source>
</evidence>
<feature type="non-terminal residue" evidence="6">
    <location>
        <position position="1"/>
    </location>
</feature>
<dbReference type="InterPro" id="IPR039551">
    <property type="entry name" value="Cho/carn_acyl_trans"/>
</dbReference>
<reference evidence="6 7" key="1">
    <citation type="submission" date="2014-03" db="EMBL/GenBank/DDBJ databases">
        <title>Draft genome of the hookworm Oesophagostomum dentatum.</title>
        <authorList>
            <person name="Mitreva M."/>
        </authorList>
    </citation>
    <scope>NUCLEOTIDE SEQUENCE [LARGE SCALE GENOMIC DNA]</scope>
    <source>
        <strain evidence="6 7">OD-Hann</strain>
    </source>
</reference>
<evidence type="ECO:0000256" key="2">
    <source>
        <dbReference type="ARBA" id="ARBA00022679"/>
    </source>
</evidence>
<organism evidence="6 7">
    <name type="scientific">Oesophagostomum dentatum</name>
    <name type="common">Nodular worm</name>
    <dbReference type="NCBI Taxonomy" id="61180"/>
    <lineage>
        <taxon>Eukaryota</taxon>
        <taxon>Metazoa</taxon>
        <taxon>Ecdysozoa</taxon>
        <taxon>Nematoda</taxon>
        <taxon>Chromadorea</taxon>
        <taxon>Rhabditida</taxon>
        <taxon>Rhabditina</taxon>
        <taxon>Rhabditomorpha</taxon>
        <taxon>Strongyloidea</taxon>
        <taxon>Strongylidae</taxon>
        <taxon>Oesophagostomum</taxon>
    </lineage>
</organism>
<evidence type="ECO:0000256" key="3">
    <source>
        <dbReference type="ARBA" id="ARBA00023315"/>
    </source>
</evidence>
<dbReference type="InterPro" id="IPR042231">
    <property type="entry name" value="Cho/carn_acyl_trans_2"/>
</dbReference>
<dbReference type="InterPro" id="IPR023213">
    <property type="entry name" value="CAT-like_dom_sf"/>
</dbReference>
<feature type="domain" description="Choline/carnitine acyltransferase" evidence="5">
    <location>
        <begin position="1"/>
        <end position="250"/>
    </location>
</feature>
<dbReference type="GO" id="GO:0008458">
    <property type="term" value="F:carnitine O-octanoyltransferase activity"/>
    <property type="evidence" value="ECO:0007669"/>
    <property type="project" value="TreeGrafter"/>
</dbReference>
<dbReference type="EMBL" id="KN559763">
    <property type="protein sequence ID" value="KHJ86645.1"/>
    <property type="molecule type" value="Genomic_DNA"/>
</dbReference>
<dbReference type="AlphaFoldDB" id="A0A0B1SU16"/>
<sequence length="267" mass="30276">ARASLIAYSRRNARNIKAIEESCFCLTLTDSKYKTPAEGLHDSLMGDSRLQWADKCANVVVTKNGGVHCQGENIQKNKHSNVDAIVILQAGDDAANRSRKSIWQPKEVPFDIPQMLEFDLSPDLLQSIEEAERTFNKLSRTYGVESVIYDNYGNNLVRDAKLYADTIVQIAIQLAFYRTHGRFAPIYETASTRKFYHGRTETVRGCTHELVAFVRAITEQKSVEEHRRLFTAAYDAHNKLMEDCMNGKGIGMNLSYKSKKWKSEKNG</sequence>
<dbReference type="Proteomes" id="UP000053660">
    <property type="component" value="Unassembled WGS sequence"/>
</dbReference>
<evidence type="ECO:0000313" key="7">
    <source>
        <dbReference type="Proteomes" id="UP000053660"/>
    </source>
</evidence>
<keyword evidence="2 6" id="KW-0808">Transferase</keyword>
<dbReference type="GO" id="GO:0005777">
    <property type="term" value="C:peroxisome"/>
    <property type="evidence" value="ECO:0007669"/>
    <property type="project" value="TreeGrafter"/>
</dbReference>
<comment type="similarity">
    <text evidence="1">Belongs to the carnitine/choline acetyltransferase family.</text>
</comment>
<protein>
    <submittedName>
        <fullName evidence="6">Choline/Carnitine O-acyltransferase</fullName>
    </submittedName>
</protein>
<proteinExistence type="inferred from homology"/>
<keyword evidence="3 6" id="KW-0012">Acyltransferase</keyword>
<evidence type="ECO:0000256" key="4">
    <source>
        <dbReference type="PIRSR" id="PIRSR600542-1"/>
    </source>
</evidence>
<dbReference type="Gene3D" id="3.30.559.10">
    <property type="entry name" value="Chloramphenicol acetyltransferase-like domain"/>
    <property type="match status" value="1"/>
</dbReference>
<dbReference type="Pfam" id="PF00755">
    <property type="entry name" value="Carn_acyltransf"/>
    <property type="match status" value="1"/>
</dbReference>
<keyword evidence="7" id="KW-1185">Reference proteome</keyword>